<evidence type="ECO:0000313" key="2">
    <source>
        <dbReference type="Proteomes" id="UP000199211"/>
    </source>
</evidence>
<dbReference type="SUPFAM" id="SSF48256">
    <property type="entry name" value="Citrate synthase"/>
    <property type="match status" value="1"/>
</dbReference>
<dbReference type="InterPro" id="IPR036969">
    <property type="entry name" value="Citrate_synthase_sf"/>
</dbReference>
<dbReference type="RefSeq" id="WP_036207250.1">
    <property type="nucleotide sequence ID" value="NZ_CP021333.1"/>
</dbReference>
<reference evidence="1 2" key="1">
    <citation type="submission" date="2016-10" db="EMBL/GenBank/DDBJ databases">
        <authorList>
            <person name="Varghese N."/>
            <person name="Submissions S."/>
        </authorList>
    </citation>
    <scope>NUCLEOTIDE SEQUENCE [LARGE SCALE GENOMIC DNA]</scope>
    <source>
        <strain evidence="1 2">DSM 26291</strain>
    </source>
</reference>
<dbReference type="Proteomes" id="UP000199211">
    <property type="component" value="Unassembled WGS sequence"/>
</dbReference>
<dbReference type="EMBL" id="FOTV01000025">
    <property type="protein sequence ID" value="SFM06369.1"/>
    <property type="molecule type" value="Genomic_DNA"/>
</dbReference>
<dbReference type="InterPro" id="IPR016142">
    <property type="entry name" value="Citrate_synth-like_lrg_a-sub"/>
</dbReference>
<proteinExistence type="predicted"/>
<comment type="caution">
    <text evidence="1">The sequence shown here is derived from an EMBL/GenBank/DDBJ whole genome shotgun (WGS) entry which is preliminary data.</text>
</comment>
<sequence length="277" mass="30366">MTSDYVYHSNFWMEEPEDSNPFAAKHCFCSGYDVYGQVVPNASWFEYLLLLFCGERPTREEALLIEKLAIVLANPGPREASVRAAMNAGVAGTNHSSALMAALAVGAGQYGGAQEVAISVRLWRDCGQNIEKWKERLFHPEEDERADIWLPMEHAPGFDPNGESLPTHLRQALDYLVKLAPSDGALRWLHAHRPELEATVGYPLAISGIAAATFVDLNLNEDQASMLYLMLRLPGAAAHAIEQKNMGWKKFPFYGPAIELVSDPGPVTSNPGKGGVS</sequence>
<dbReference type="CDD" id="cd06100">
    <property type="entry name" value="CCL_ACL-C"/>
    <property type="match status" value="1"/>
</dbReference>
<name>A0ABY1FTH0_9GAMM</name>
<gene>
    <name evidence="1" type="ORF">SAMN04487868_12555</name>
</gene>
<protein>
    <submittedName>
        <fullName evidence="1">Citrate synthase</fullName>
    </submittedName>
</protein>
<organism evidence="1 2">
    <name type="scientific">Marinobacter salarius</name>
    <dbReference type="NCBI Taxonomy" id="1420917"/>
    <lineage>
        <taxon>Bacteria</taxon>
        <taxon>Pseudomonadati</taxon>
        <taxon>Pseudomonadota</taxon>
        <taxon>Gammaproteobacteria</taxon>
        <taxon>Pseudomonadales</taxon>
        <taxon>Marinobacteraceae</taxon>
        <taxon>Marinobacter</taxon>
    </lineage>
</organism>
<accession>A0ABY1FTH0</accession>
<keyword evidence="2" id="KW-1185">Reference proteome</keyword>
<evidence type="ECO:0000313" key="1">
    <source>
        <dbReference type="EMBL" id="SFM06369.1"/>
    </source>
</evidence>
<dbReference type="Gene3D" id="1.10.580.10">
    <property type="entry name" value="Citrate Synthase, domain 1"/>
    <property type="match status" value="1"/>
</dbReference>